<accession>A0ABM8AH48</accession>
<gene>
    <name evidence="2" type="ORF">DAETH_29740</name>
</gene>
<evidence type="ECO:0000313" key="2">
    <source>
        <dbReference type="EMBL" id="BDP43005.1"/>
    </source>
</evidence>
<dbReference type="RefSeq" id="WP_264775676.1">
    <property type="nucleotide sequence ID" value="NZ_AP026560.1"/>
</dbReference>
<proteinExistence type="predicted"/>
<keyword evidence="3" id="KW-1185">Reference proteome</keyword>
<feature type="region of interest" description="Disordered" evidence="1">
    <location>
        <begin position="1"/>
        <end position="35"/>
    </location>
</feature>
<organism evidence="2 3">
    <name type="scientific">Deinococcus aetherius</name>
    <dbReference type="NCBI Taxonomy" id="200252"/>
    <lineage>
        <taxon>Bacteria</taxon>
        <taxon>Thermotogati</taxon>
        <taxon>Deinococcota</taxon>
        <taxon>Deinococci</taxon>
        <taxon>Deinococcales</taxon>
        <taxon>Deinococcaceae</taxon>
        <taxon>Deinococcus</taxon>
    </lineage>
</organism>
<name>A0ABM8AH48_9DEIO</name>
<protein>
    <submittedName>
        <fullName evidence="2">Uncharacterized protein</fullName>
    </submittedName>
</protein>
<sequence>MTDAQHTLCGNGGSAGPALRPHPPDADATGFPGDFLSQEDHEAALAAFRA</sequence>
<reference evidence="2" key="1">
    <citation type="submission" date="2022-07" db="EMBL/GenBank/DDBJ databases">
        <title>Complete Genome Sequence of the Radioresistant Bacterium Deinococcus aetherius ST0316, Isolated from the Air Dust collected in Lower Stratosphere above Japan.</title>
        <authorList>
            <person name="Satoh K."/>
            <person name="Hagiwara K."/>
            <person name="Katsumata K."/>
            <person name="Kubo A."/>
            <person name="Yokobori S."/>
            <person name="Yamagishi A."/>
            <person name="Oono Y."/>
            <person name="Narumi I."/>
        </authorList>
    </citation>
    <scope>NUCLEOTIDE SEQUENCE</scope>
    <source>
        <strain evidence="2">ST0316</strain>
    </source>
</reference>
<evidence type="ECO:0000256" key="1">
    <source>
        <dbReference type="SAM" id="MobiDB-lite"/>
    </source>
</evidence>
<dbReference type="EMBL" id="AP026560">
    <property type="protein sequence ID" value="BDP43005.1"/>
    <property type="molecule type" value="Genomic_DNA"/>
</dbReference>
<dbReference type="Proteomes" id="UP001064971">
    <property type="component" value="Chromosome"/>
</dbReference>
<evidence type="ECO:0000313" key="3">
    <source>
        <dbReference type="Proteomes" id="UP001064971"/>
    </source>
</evidence>